<dbReference type="SUPFAM" id="SSF69322">
    <property type="entry name" value="Tricorn protease domain 2"/>
    <property type="match status" value="1"/>
</dbReference>
<gene>
    <name evidence="1" type="ORF">ELE36_07030</name>
</gene>
<reference evidence="1 2" key="1">
    <citation type="submission" date="2019-01" db="EMBL/GenBank/DDBJ databases">
        <title>Pseudolysobacter antarctica gen. nov., sp. nov., isolated from Fildes Peninsula, Antarctica.</title>
        <authorList>
            <person name="Wei Z."/>
            <person name="Peng F."/>
        </authorList>
    </citation>
    <scope>NUCLEOTIDE SEQUENCE [LARGE SCALE GENOMIC DNA]</scope>
    <source>
        <strain evidence="1 2">AQ6-296</strain>
    </source>
</reference>
<name>A0A411HHZ5_9GAMM</name>
<accession>A0A411HHZ5</accession>
<dbReference type="AlphaFoldDB" id="A0A411HHZ5"/>
<organism evidence="1 2">
    <name type="scientific">Pseudolysobacter antarcticus</name>
    <dbReference type="NCBI Taxonomy" id="2511995"/>
    <lineage>
        <taxon>Bacteria</taxon>
        <taxon>Pseudomonadati</taxon>
        <taxon>Pseudomonadota</taxon>
        <taxon>Gammaproteobacteria</taxon>
        <taxon>Lysobacterales</taxon>
        <taxon>Rhodanobacteraceae</taxon>
        <taxon>Pseudolysobacter</taxon>
    </lineage>
</organism>
<dbReference type="EMBL" id="CP035704">
    <property type="protein sequence ID" value="QBB70138.1"/>
    <property type="molecule type" value="Genomic_DNA"/>
</dbReference>
<dbReference type="KEGG" id="xbc:ELE36_07030"/>
<protein>
    <recommendedName>
        <fullName evidence="3">WD40 repeat domain-containing protein</fullName>
    </recommendedName>
</protein>
<dbReference type="RefSeq" id="WP_129832397.1">
    <property type="nucleotide sequence ID" value="NZ_CP035704.1"/>
</dbReference>
<proteinExistence type="predicted"/>
<sequence>MKLDVSLPNAPIVYQAPQYLYSSGASTAISPNGERLVLSDGEVLRATELTEDGAVGKGVALFSDDGNQIISTIGPQIMVNRYDARTLDLIESIQTPCRLPNPSNSPFPISPIAIQVLPNNYGWVIIGGPTICLIHLADGLFQSGFEIPSH</sequence>
<keyword evidence="2" id="KW-1185">Reference proteome</keyword>
<evidence type="ECO:0000313" key="2">
    <source>
        <dbReference type="Proteomes" id="UP000291562"/>
    </source>
</evidence>
<evidence type="ECO:0008006" key="3">
    <source>
        <dbReference type="Google" id="ProtNLM"/>
    </source>
</evidence>
<evidence type="ECO:0000313" key="1">
    <source>
        <dbReference type="EMBL" id="QBB70138.1"/>
    </source>
</evidence>
<dbReference type="Proteomes" id="UP000291562">
    <property type="component" value="Chromosome"/>
</dbReference>